<organism evidence="2 3">
    <name type="scientific">Nocardioides acrostichi</name>
    <dbReference type="NCBI Taxonomy" id="2784339"/>
    <lineage>
        <taxon>Bacteria</taxon>
        <taxon>Bacillati</taxon>
        <taxon>Actinomycetota</taxon>
        <taxon>Actinomycetes</taxon>
        <taxon>Propionibacteriales</taxon>
        <taxon>Nocardioidaceae</taxon>
        <taxon>Nocardioides</taxon>
    </lineage>
</organism>
<evidence type="ECO:0000313" key="2">
    <source>
        <dbReference type="EMBL" id="MBF4162940.1"/>
    </source>
</evidence>
<gene>
    <name evidence="2" type="ORF">ISG29_14695</name>
</gene>
<dbReference type="InterPro" id="IPR000073">
    <property type="entry name" value="AB_hydrolase_1"/>
</dbReference>
<feature type="domain" description="AB hydrolase-1" evidence="1">
    <location>
        <begin position="41"/>
        <end position="237"/>
    </location>
</feature>
<accession>A0A930V1G8</accession>
<dbReference type="AlphaFoldDB" id="A0A930V1G8"/>
<dbReference type="Pfam" id="PF12697">
    <property type="entry name" value="Abhydrolase_6"/>
    <property type="match status" value="1"/>
</dbReference>
<dbReference type="InterPro" id="IPR029058">
    <property type="entry name" value="AB_hydrolase_fold"/>
</dbReference>
<dbReference type="GO" id="GO:0016787">
    <property type="term" value="F:hydrolase activity"/>
    <property type="evidence" value="ECO:0007669"/>
    <property type="project" value="UniProtKB-KW"/>
</dbReference>
<dbReference type="EMBL" id="JADIVZ010000008">
    <property type="protein sequence ID" value="MBF4162940.1"/>
    <property type="molecule type" value="Genomic_DNA"/>
</dbReference>
<dbReference type="Proteomes" id="UP000656804">
    <property type="component" value="Unassembled WGS sequence"/>
</dbReference>
<evidence type="ECO:0000259" key="1">
    <source>
        <dbReference type="Pfam" id="PF12697"/>
    </source>
</evidence>
<name>A0A930V1G8_9ACTN</name>
<comment type="caution">
    <text evidence="2">The sequence shown here is derived from an EMBL/GenBank/DDBJ whole genome shotgun (WGS) entry which is preliminary data.</text>
</comment>
<reference evidence="2" key="1">
    <citation type="submission" date="2020-11" db="EMBL/GenBank/DDBJ databases">
        <title>Nocardioides sp. CBS4Y-1, whole genome shotgun sequence.</title>
        <authorList>
            <person name="Tuo L."/>
        </authorList>
    </citation>
    <scope>NUCLEOTIDE SEQUENCE</scope>
    <source>
        <strain evidence="2">CBS4Y-1</strain>
    </source>
</reference>
<dbReference type="SUPFAM" id="SSF53474">
    <property type="entry name" value="alpha/beta-Hydrolases"/>
    <property type="match status" value="1"/>
</dbReference>
<keyword evidence="3" id="KW-1185">Reference proteome</keyword>
<keyword evidence="2" id="KW-0378">Hydrolase</keyword>
<protein>
    <submittedName>
        <fullName evidence="2">Alpha/beta fold hydrolase</fullName>
    </submittedName>
</protein>
<dbReference type="Gene3D" id="3.40.50.1820">
    <property type="entry name" value="alpha/beta hydrolase"/>
    <property type="match status" value="1"/>
</dbReference>
<evidence type="ECO:0000313" key="3">
    <source>
        <dbReference type="Proteomes" id="UP000656804"/>
    </source>
</evidence>
<proteinExistence type="predicted"/>
<sequence length="275" mass="29000">MREEPLRQIDPPAAGVRCVPERPGGAGVLVVAGSSGRIDVGRVWLLAAQGVLAESVRWFGGEGQSPGPYDVPIELFLARVAALRARCDRVVLVGLSFGAEAVLLTAAHADGAVDAVAAFAPSDVAWAGVRPDGTQTSHWSIGGTPVPFVPFAEDWEPDDDPPSYAGMYRRAREVAPQRVAAAAIAVERIPTLLCVAGGDDRVWPAVEHAEAIRHRRALHGLATTVVTDAEAGHRTVLPGEAVVAGGQRMARGGTETADRRLGERAWRELQVLLGV</sequence>
<dbReference type="RefSeq" id="WP_194504207.1">
    <property type="nucleotide sequence ID" value="NZ_JADIVZ010000008.1"/>
</dbReference>